<evidence type="ECO:0000313" key="6">
    <source>
        <dbReference type="EMBL" id="GAA4759535.1"/>
    </source>
</evidence>
<evidence type="ECO:0000256" key="3">
    <source>
        <dbReference type="RuleBase" id="RU004514"/>
    </source>
</evidence>
<dbReference type="Pfam" id="PF01168">
    <property type="entry name" value="Ala_racemase_N"/>
    <property type="match status" value="1"/>
</dbReference>
<dbReference type="EMBL" id="BAABJV010000001">
    <property type="protein sequence ID" value="GAA4759535.1"/>
    <property type="molecule type" value="Genomic_DNA"/>
</dbReference>
<accession>A0ABP8ZL05</accession>
<comment type="caution">
    <text evidence="6">The sequence shown here is derived from an EMBL/GenBank/DDBJ whole genome shotgun (WGS) entry which is preliminary data.</text>
</comment>
<feature type="modified residue" description="N6-(pyridoxal phosphate)lysine" evidence="2">
    <location>
        <position position="52"/>
    </location>
</feature>
<dbReference type="InterPro" id="IPR029066">
    <property type="entry name" value="PLP-binding_barrel"/>
</dbReference>
<dbReference type="Proteomes" id="UP001501147">
    <property type="component" value="Unassembled WGS sequence"/>
</dbReference>
<reference evidence="7" key="1">
    <citation type="journal article" date="2019" name="Int. J. Syst. Evol. Microbiol.">
        <title>The Global Catalogue of Microorganisms (GCM) 10K type strain sequencing project: providing services to taxonomists for standard genome sequencing and annotation.</title>
        <authorList>
            <consortium name="The Broad Institute Genomics Platform"/>
            <consortium name="The Broad Institute Genome Sequencing Center for Infectious Disease"/>
            <person name="Wu L."/>
            <person name="Ma J."/>
        </authorList>
    </citation>
    <scope>NUCLEOTIDE SEQUENCE [LARGE SCALE GENOMIC DNA]</scope>
    <source>
        <strain evidence="7">JCM 18324</strain>
    </source>
</reference>
<evidence type="ECO:0000256" key="1">
    <source>
        <dbReference type="ARBA" id="ARBA00022898"/>
    </source>
</evidence>
<feature type="region of interest" description="Disordered" evidence="4">
    <location>
        <begin position="250"/>
        <end position="281"/>
    </location>
</feature>
<evidence type="ECO:0000259" key="5">
    <source>
        <dbReference type="Pfam" id="PF01168"/>
    </source>
</evidence>
<dbReference type="InterPro" id="IPR001608">
    <property type="entry name" value="Ala_racemase_N"/>
</dbReference>
<proteinExistence type="inferred from homology"/>
<dbReference type="Gene3D" id="3.20.20.10">
    <property type="entry name" value="Alanine racemase"/>
    <property type="match status" value="1"/>
</dbReference>
<evidence type="ECO:0000313" key="7">
    <source>
        <dbReference type="Proteomes" id="UP001501147"/>
    </source>
</evidence>
<comment type="function">
    <text evidence="2">Pyridoxal 5'-phosphate (PLP)-binding protein, which is involved in PLP homeostasis.</text>
</comment>
<comment type="similarity">
    <text evidence="2 3">Belongs to the pyridoxal phosphate-binding protein YggS/PROSC family.</text>
</comment>
<dbReference type="SUPFAM" id="SSF51419">
    <property type="entry name" value="PLP-binding barrel"/>
    <property type="match status" value="1"/>
</dbReference>
<name>A0ABP8ZL05_9ACTN</name>
<dbReference type="RefSeq" id="WP_345608032.1">
    <property type="nucleotide sequence ID" value="NZ_BAABJV010000001.1"/>
</dbReference>
<sequence length="281" mass="27882">MTTTAAHPTALPAAARRAELEAALGAVTARVAAAAAACGRDPRGITLVAVTKTRPAADARLLHALGVRHLGENHDREAAAKAADLADLAGHPEPPQWHFVGSLQRNKAASVARYASLVHSVDRPALVAALSRGALNAGRTLPCLLQVSLDGDPRRGGVPADGLAALADAVADAPGLRLAGVMAVAPLGGPADAAFDRLAALAARLRADHPRATAVSAGMSGDLETAVAAGATHVRIGSALLGGRAYPARVGTPPGATDPEAYGPAGARTTGTHATPLGGAA</sequence>
<dbReference type="PROSITE" id="PS01211">
    <property type="entry name" value="UPF0001"/>
    <property type="match status" value="1"/>
</dbReference>
<evidence type="ECO:0000256" key="4">
    <source>
        <dbReference type="SAM" id="MobiDB-lite"/>
    </source>
</evidence>
<dbReference type="PANTHER" id="PTHR10146">
    <property type="entry name" value="PROLINE SYNTHETASE CO-TRANSCRIBED BACTERIAL HOMOLOG PROTEIN"/>
    <property type="match status" value="1"/>
</dbReference>
<protein>
    <recommendedName>
        <fullName evidence="2">Pyridoxal phosphate homeostasis protein</fullName>
        <shortName evidence="2">PLP homeostasis protein</shortName>
    </recommendedName>
</protein>
<keyword evidence="7" id="KW-1185">Reference proteome</keyword>
<organism evidence="6 7">
    <name type="scientific">Streptomyces sanyensis</name>
    <dbReference type="NCBI Taxonomy" id="568869"/>
    <lineage>
        <taxon>Bacteria</taxon>
        <taxon>Bacillati</taxon>
        <taxon>Actinomycetota</taxon>
        <taxon>Actinomycetes</taxon>
        <taxon>Kitasatosporales</taxon>
        <taxon>Streptomycetaceae</taxon>
        <taxon>Streptomyces</taxon>
    </lineage>
</organism>
<dbReference type="InterPro" id="IPR011078">
    <property type="entry name" value="PyrdxlP_homeostasis"/>
</dbReference>
<gene>
    <name evidence="6" type="ORF">GCM10023329_00420</name>
</gene>
<keyword evidence="1 2" id="KW-0663">Pyridoxal phosphate</keyword>
<dbReference type="HAMAP" id="MF_02087">
    <property type="entry name" value="PLP_homeostasis"/>
    <property type="match status" value="1"/>
</dbReference>
<dbReference type="NCBIfam" id="TIGR00044">
    <property type="entry name" value="YggS family pyridoxal phosphate-dependent enzyme"/>
    <property type="match status" value="1"/>
</dbReference>
<feature type="domain" description="Alanine racemase N-terminal" evidence="5">
    <location>
        <begin position="25"/>
        <end position="244"/>
    </location>
</feature>
<evidence type="ECO:0000256" key="2">
    <source>
        <dbReference type="HAMAP-Rule" id="MF_02087"/>
    </source>
</evidence>
<dbReference type="PANTHER" id="PTHR10146:SF14">
    <property type="entry name" value="PYRIDOXAL PHOSPHATE HOMEOSTASIS PROTEIN"/>
    <property type="match status" value="1"/>
</dbReference>